<dbReference type="InterPro" id="IPR025427">
    <property type="entry name" value="DUF4160"/>
</dbReference>
<dbReference type="Pfam" id="PF13711">
    <property type="entry name" value="DUF4160"/>
    <property type="match status" value="1"/>
</dbReference>
<evidence type="ECO:0000313" key="2">
    <source>
        <dbReference type="Proteomes" id="UP000189835"/>
    </source>
</evidence>
<dbReference type="Proteomes" id="UP000189835">
    <property type="component" value="Unassembled WGS sequence"/>
</dbReference>
<sequence>MPTVIRIGHFRFHFYSDEGSEPLHIHVRSPDGECKFWLEPIIILASNRGIPSHELREVERLVYKNQDLLRSAYRDFHKH</sequence>
<reference evidence="1 2" key="1">
    <citation type="submission" date="2017-02" db="EMBL/GenBank/DDBJ databases">
        <title>Genome sequence of Microcystis aeruginosa KW.</title>
        <authorList>
            <person name="Oh H.-M."/>
            <person name="Ahn C.-Y."/>
            <person name="Jeong H."/>
            <person name="Srivastava A."/>
            <person name="Lee H.-G."/>
            <person name="Kang S.-R."/>
        </authorList>
    </citation>
    <scope>NUCLEOTIDE SEQUENCE [LARGE SCALE GENOMIC DNA]</scope>
    <source>
        <strain evidence="1 2">KW</strain>
    </source>
</reference>
<evidence type="ECO:0000313" key="1">
    <source>
        <dbReference type="EMBL" id="OPF20111.1"/>
    </source>
</evidence>
<protein>
    <recommendedName>
        <fullName evidence="3">DUF4160 domain-containing protein</fullName>
    </recommendedName>
</protein>
<proteinExistence type="predicted"/>
<dbReference type="AlphaFoldDB" id="A0A1V4BZ49"/>
<evidence type="ECO:0008006" key="3">
    <source>
        <dbReference type="Google" id="ProtNLM"/>
    </source>
</evidence>
<comment type="caution">
    <text evidence="1">The sequence shown here is derived from an EMBL/GenBank/DDBJ whole genome shotgun (WGS) entry which is preliminary data.</text>
</comment>
<name>A0A1V4BZ49_MICAE</name>
<gene>
    <name evidence="1" type="ORF">B1L04_01200</name>
</gene>
<organism evidence="1 2">
    <name type="scientific">Microcystis aeruginosa KW</name>
    <dbReference type="NCBI Taxonomy" id="1960155"/>
    <lineage>
        <taxon>Bacteria</taxon>
        <taxon>Bacillati</taxon>
        <taxon>Cyanobacteriota</taxon>
        <taxon>Cyanophyceae</taxon>
        <taxon>Oscillatoriophycideae</taxon>
        <taxon>Chroococcales</taxon>
        <taxon>Microcystaceae</taxon>
        <taxon>Microcystis</taxon>
    </lineage>
</organism>
<dbReference type="EMBL" id="MVGR01000001">
    <property type="protein sequence ID" value="OPF20111.1"/>
    <property type="molecule type" value="Genomic_DNA"/>
</dbReference>
<accession>A0A1V4BZ49</accession>
<dbReference type="RefSeq" id="WP_002760312.1">
    <property type="nucleotide sequence ID" value="NZ_MVGR01000001.1"/>
</dbReference>